<sequence length="184" mass="20395">MQDHATNWPGVIIRCMANELYFPMITREALARIDSRRLGRSLMGSIARRAHRARFGYTVCIQKPSGNHGSLQGEEIVNGWANIAIRVSEADACNPAAGSPTAIKWNPNLIMGDGGERPPFIALAHELVHAMNNLRGTAFADNRIEEMKTVGLGEHAHDRKRNENTIRAEHGLGARDRYTGLYEP</sequence>
<evidence type="ECO:0000313" key="1">
    <source>
        <dbReference type="EMBL" id="MBE3639455.1"/>
    </source>
</evidence>
<dbReference type="RefSeq" id="WP_193184149.1">
    <property type="nucleotide sequence ID" value="NZ_JACVXA010000047.1"/>
</dbReference>
<organism evidence="1 2">
    <name type="scientific">Mangrovicoccus algicola</name>
    <dbReference type="NCBI Taxonomy" id="2771008"/>
    <lineage>
        <taxon>Bacteria</taxon>
        <taxon>Pseudomonadati</taxon>
        <taxon>Pseudomonadota</taxon>
        <taxon>Alphaproteobacteria</taxon>
        <taxon>Rhodobacterales</taxon>
        <taxon>Paracoccaceae</taxon>
        <taxon>Mangrovicoccus</taxon>
    </lineage>
</organism>
<reference evidence="1" key="1">
    <citation type="submission" date="2020-09" db="EMBL/GenBank/DDBJ databases">
        <title>A novel bacterium of genus Mangrovicoccus, isolated from South China Sea.</title>
        <authorList>
            <person name="Huang H."/>
            <person name="Mo K."/>
            <person name="Hu Y."/>
        </authorList>
    </citation>
    <scope>NUCLEOTIDE SEQUENCE</scope>
    <source>
        <strain evidence="1">HB182678</strain>
    </source>
</reference>
<protein>
    <recommendedName>
        <fullName evidence="3">NleD-like pathogen effector protein (Putative zinc metallopeptidase)</fullName>
    </recommendedName>
</protein>
<dbReference type="AlphaFoldDB" id="A0A8J6ZAL7"/>
<accession>A0A8J6ZAL7</accession>
<comment type="caution">
    <text evidence="1">The sequence shown here is derived from an EMBL/GenBank/DDBJ whole genome shotgun (WGS) entry which is preliminary data.</text>
</comment>
<dbReference type="InterPro" id="IPR028208">
    <property type="entry name" value="Effector_pro_NleD-like"/>
</dbReference>
<dbReference type="Pfam" id="PF14891">
    <property type="entry name" value="Peptidase_M91"/>
    <property type="match status" value="1"/>
</dbReference>
<evidence type="ECO:0008006" key="3">
    <source>
        <dbReference type="Google" id="ProtNLM"/>
    </source>
</evidence>
<proteinExistence type="predicted"/>
<name>A0A8J6ZAL7_9RHOB</name>
<dbReference type="EMBL" id="JACVXA010000047">
    <property type="protein sequence ID" value="MBE3639455.1"/>
    <property type="molecule type" value="Genomic_DNA"/>
</dbReference>
<dbReference type="Proteomes" id="UP000609121">
    <property type="component" value="Unassembled WGS sequence"/>
</dbReference>
<keyword evidence="2" id="KW-1185">Reference proteome</keyword>
<gene>
    <name evidence="1" type="ORF">ICN82_14735</name>
</gene>
<evidence type="ECO:0000313" key="2">
    <source>
        <dbReference type="Proteomes" id="UP000609121"/>
    </source>
</evidence>